<dbReference type="PANTHER" id="PTHR32465:SF0">
    <property type="entry name" value="BARDET-BIEDL SYNDROME 2 PROTEIN"/>
    <property type="match status" value="1"/>
</dbReference>
<dbReference type="Pfam" id="PF14783">
    <property type="entry name" value="BBS2_Mid"/>
    <property type="match status" value="1"/>
</dbReference>
<dbReference type="InterPro" id="IPR055381">
    <property type="entry name" value="BBS2_CtH_dom"/>
</dbReference>
<evidence type="ECO:0000259" key="13">
    <source>
        <dbReference type="Pfam" id="PF23353"/>
    </source>
</evidence>
<evidence type="ECO:0000259" key="8">
    <source>
        <dbReference type="Pfam" id="PF14781"/>
    </source>
</evidence>
<evidence type="ECO:0000256" key="4">
    <source>
        <dbReference type="ARBA" id="ARBA00023069"/>
    </source>
</evidence>
<dbReference type="Pfam" id="PF23350">
    <property type="entry name" value="BBS2_pf"/>
    <property type="match status" value="1"/>
</dbReference>
<evidence type="ECO:0000259" key="12">
    <source>
        <dbReference type="Pfam" id="PF23351"/>
    </source>
</evidence>
<dbReference type="PIRSF" id="PIRSF013684">
    <property type="entry name" value="BBS2"/>
    <property type="match status" value="1"/>
</dbReference>
<dbReference type="Proteomes" id="UP001162480">
    <property type="component" value="Chromosome 5"/>
</dbReference>
<keyword evidence="7" id="KW-0175">Coiled coil</keyword>
<dbReference type="InterPro" id="IPR015943">
    <property type="entry name" value="WD40/YVTN_repeat-like_dom_sf"/>
</dbReference>
<evidence type="ECO:0000256" key="7">
    <source>
        <dbReference type="SAM" id="Coils"/>
    </source>
</evidence>
<keyword evidence="5" id="KW-0206">Cytoskeleton</keyword>
<evidence type="ECO:0000256" key="1">
    <source>
        <dbReference type="ARBA" id="ARBA00004138"/>
    </source>
</evidence>
<dbReference type="InterPro" id="IPR011047">
    <property type="entry name" value="Quinoprotein_ADH-like_sf"/>
</dbReference>
<evidence type="ECO:0000313" key="15">
    <source>
        <dbReference type="Proteomes" id="UP001162480"/>
    </source>
</evidence>
<dbReference type="GO" id="GO:1905515">
    <property type="term" value="P:non-motile cilium assembly"/>
    <property type="evidence" value="ECO:0007669"/>
    <property type="project" value="InterPro"/>
</dbReference>
<dbReference type="GO" id="GO:0043005">
    <property type="term" value="C:neuron projection"/>
    <property type="evidence" value="ECO:0007669"/>
    <property type="project" value="TreeGrafter"/>
</dbReference>
<dbReference type="InterPro" id="IPR016616">
    <property type="entry name" value="Bardet-Biedl_syndrome_2_prot"/>
</dbReference>
<dbReference type="InterPro" id="IPR029429">
    <property type="entry name" value="BBS2_Mid"/>
</dbReference>
<evidence type="ECO:0000259" key="11">
    <source>
        <dbReference type="Pfam" id="PF23350"/>
    </source>
</evidence>
<proteinExistence type="predicted"/>
<feature type="domain" description="BBS2 platform" evidence="11">
    <location>
        <begin position="539"/>
        <end position="622"/>
    </location>
</feature>
<feature type="domain" description="Ciliary BBSome complex subunit 2 N-terminal" evidence="8">
    <location>
        <begin position="70"/>
        <end position="173"/>
    </location>
</feature>
<comment type="subcellular location">
    <subcellularLocation>
        <location evidence="1">Cell projection</location>
        <location evidence="1">Cilium</location>
    </subcellularLocation>
    <subcellularLocation>
        <location evidence="2">Cytoplasm</location>
        <location evidence="2">Cytoskeleton</location>
    </subcellularLocation>
</comment>
<reference evidence="14" key="1">
    <citation type="submission" date="2023-08" db="EMBL/GenBank/DDBJ databases">
        <authorList>
            <person name="Alioto T."/>
            <person name="Alioto T."/>
            <person name="Gomez Garrido J."/>
        </authorList>
    </citation>
    <scope>NUCLEOTIDE SEQUENCE</scope>
</reference>
<organism evidence="14 15">
    <name type="scientific">Octopus vulgaris</name>
    <name type="common">Common octopus</name>
    <dbReference type="NCBI Taxonomy" id="6645"/>
    <lineage>
        <taxon>Eukaryota</taxon>
        <taxon>Metazoa</taxon>
        <taxon>Spiralia</taxon>
        <taxon>Lophotrochozoa</taxon>
        <taxon>Mollusca</taxon>
        <taxon>Cephalopoda</taxon>
        <taxon>Coleoidea</taxon>
        <taxon>Octopodiformes</taxon>
        <taxon>Octopoda</taxon>
        <taxon>Incirrata</taxon>
        <taxon>Octopodidae</taxon>
        <taxon>Octopus</taxon>
    </lineage>
</organism>
<feature type="coiled-coil region" evidence="7">
    <location>
        <begin position="378"/>
        <end position="405"/>
    </location>
</feature>
<dbReference type="AlphaFoldDB" id="A0AA36AYA6"/>
<name>A0AA36AYA6_OCTVU</name>
<keyword evidence="15" id="KW-1185">Reference proteome</keyword>
<dbReference type="InterPro" id="IPR029430">
    <property type="entry name" value="BBS2_N"/>
</dbReference>
<feature type="domain" description="Ciliary BBSome complex subunit 2 middle region" evidence="10">
    <location>
        <begin position="212"/>
        <end position="319"/>
    </location>
</feature>
<evidence type="ECO:0000259" key="10">
    <source>
        <dbReference type="Pfam" id="PF14783"/>
    </source>
</evidence>
<dbReference type="GO" id="GO:0036064">
    <property type="term" value="C:ciliary basal body"/>
    <property type="evidence" value="ECO:0007669"/>
    <property type="project" value="TreeGrafter"/>
</dbReference>
<dbReference type="Gene3D" id="2.130.10.10">
    <property type="entry name" value="YVTN repeat-like/Quinoprotein amine dehydrogenase"/>
    <property type="match status" value="1"/>
</dbReference>
<dbReference type="FunFam" id="2.130.10.10:FF:000967">
    <property type="entry name" value="Bardet-Biedl syndrome 2 protein homolog"/>
    <property type="match status" value="1"/>
</dbReference>
<gene>
    <name evidence="14" type="ORF">OCTVUL_1B024389</name>
</gene>
<dbReference type="PANTHER" id="PTHR32465">
    <property type="entry name" value="BARDET-BIEDL SYNDROME 2 PROTEIN"/>
    <property type="match status" value="1"/>
</dbReference>
<keyword evidence="3" id="KW-0963">Cytoplasm</keyword>
<dbReference type="GO" id="GO:0016020">
    <property type="term" value="C:membrane"/>
    <property type="evidence" value="ECO:0007669"/>
    <property type="project" value="TreeGrafter"/>
</dbReference>
<keyword evidence="4" id="KW-0969">Cilium</keyword>
<evidence type="ECO:0000313" key="14">
    <source>
        <dbReference type="EMBL" id="CAI9723507.1"/>
    </source>
</evidence>
<dbReference type="Pfam" id="PF14782">
    <property type="entry name" value="BBS2_GAE"/>
    <property type="match status" value="1"/>
</dbReference>
<dbReference type="Pfam" id="PF23351">
    <property type="entry name" value="BBS2_CtH"/>
    <property type="match status" value="1"/>
</dbReference>
<sequence>MLECWGESQTVALAFLITLGEMDGEQETSTTVLSYTSCIVCNQIQYLCHKMLVPVFSLKLNLKIRPRLVTIGNYFGNYPALTCATSGGKVFIHTPHKVPDVSKYGSPNPGGEVSLLNINQKIFSLCAGHLNPSLDYDVLMIGTENNLLAYDVFRNTDLFYREISDGANAISIGNLGSIQNKLAIVGGNCSIQGFDYEGNDVFWTVTGDNVCSLALVDFNKDNLNELVVGSEDFDIRVFKEDEIIAEMNETEAVTCLHSMGDNKFAYALQNGTVGIYERTSRQWRIKSKSQAVAIHSFDINNDGVPELITGWTNGKVDVRNDRTGEVLFKDNFPSSVAGIVQGAYTQLGKEQMICCSVDGEVRGYNPLTSETLSLGVSVTLEQETIRELTQKKQNLLMELKNYEDNIPSAIKLSPDERNKTTGSIIPTDTKVNSRLCLKPASEDSPAQVLLLINTTNDTIIRAALVFAEGIFKGESHVIHPANDNPCSEVCMIIVQPKDTPVDLHMKVFVGYRNCMQFHVFEITHTIPRFVMYVKSEMSSVEEPEGYVKFTVSERAQRVCIWMNQNFLLEQSLDPDNTINVAFISLRDNKPLIIIMDQSKQIVIKTDNMDIAGDIVQSLTSYLKIDELNVTAHFPNELKILNSLIEKVDSLNNLRQTLSTDIADHSNLIRSMVVHAEDSRLIGDYKSMKRGYTELFNLNQELLRDYKIRCDNHTELVASLKQVNMIIQKASKLRAGKYKTQVVTACRTAIKNNNIGALMKIITTGASS</sequence>
<dbReference type="InterPro" id="IPR029333">
    <property type="entry name" value="BBS2_GAE_dom"/>
</dbReference>
<feature type="domain" description="BBS2 C-terminal helix bundle" evidence="12">
    <location>
        <begin position="736"/>
        <end position="761"/>
    </location>
</feature>
<dbReference type="Pfam" id="PF23353">
    <property type="entry name" value="BBS2_hp"/>
    <property type="match status" value="1"/>
</dbReference>
<evidence type="ECO:0000256" key="3">
    <source>
        <dbReference type="ARBA" id="ARBA00022490"/>
    </source>
</evidence>
<evidence type="ECO:0000256" key="2">
    <source>
        <dbReference type="ARBA" id="ARBA00004245"/>
    </source>
</evidence>
<dbReference type="GO" id="GO:0034464">
    <property type="term" value="C:BBSome"/>
    <property type="evidence" value="ECO:0007669"/>
    <property type="project" value="InterPro"/>
</dbReference>
<protein>
    <submittedName>
        <fullName evidence="14">Bardet-Biedl syndrome 2 protein homolog</fullName>
    </submittedName>
</protein>
<dbReference type="Pfam" id="PF14781">
    <property type="entry name" value="BBS2_N"/>
    <property type="match status" value="1"/>
</dbReference>
<evidence type="ECO:0000259" key="9">
    <source>
        <dbReference type="Pfam" id="PF14782"/>
    </source>
</evidence>
<dbReference type="SUPFAM" id="SSF50998">
    <property type="entry name" value="Quinoprotein alcohol dehydrogenase-like"/>
    <property type="match status" value="1"/>
</dbReference>
<accession>A0AA36AYA6</accession>
<evidence type="ECO:0000256" key="6">
    <source>
        <dbReference type="ARBA" id="ARBA00023273"/>
    </source>
</evidence>
<dbReference type="InterPro" id="IPR055380">
    <property type="entry name" value="BBS2_hp_dom"/>
</dbReference>
<dbReference type="GO" id="GO:0031514">
    <property type="term" value="C:motile cilium"/>
    <property type="evidence" value="ECO:0007669"/>
    <property type="project" value="TreeGrafter"/>
</dbReference>
<feature type="domain" description="BBS2 hairpin" evidence="13">
    <location>
        <begin position="634"/>
        <end position="731"/>
    </location>
</feature>
<dbReference type="InterPro" id="IPR055379">
    <property type="entry name" value="BBS2_pf_dom"/>
</dbReference>
<keyword evidence="6" id="KW-0966">Cell projection</keyword>
<feature type="domain" description="BBS2 GAE" evidence="9">
    <location>
        <begin position="446"/>
        <end position="529"/>
    </location>
</feature>
<evidence type="ECO:0000256" key="5">
    <source>
        <dbReference type="ARBA" id="ARBA00023212"/>
    </source>
</evidence>
<dbReference type="EMBL" id="OX597818">
    <property type="protein sequence ID" value="CAI9723507.1"/>
    <property type="molecule type" value="Genomic_DNA"/>
</dbReference>